<comment type="caution">
    <text evidence="2">The sequence shown here is derived from an EMBL/GenBank/DDBJ whole genome shotgun (WGS) entry which is preliminary data.</text>
</comment>
<accession>A0AAI9C8J8</accession>
<proteinExistence type="predicted"/>
<organism evidence="2 3">
    <name type="scientific">Stenotrophomonas maltophilia</name>
    <name type="common">Pseudomonas maltophilia</name>
    <name type="synonym">Xanthomonas maltophilia</name>
    <dbReference type="NCBI Taxonomy" id="40324"/>
    <lineage>
        <taxon>Bacteria</taxon>
        <taxon>Pseudomonadati</taxon>
        <taxon>Pseudomonadota</taxon>
        <taxon>Gammaproteobacteria</taxon>
        <taxon>Lysobacterales</taxon>
        <taxon>Lysobacteraceae</taxon>
        <taxon>Stenotrophomonas</taxon>
        <taxon>Stenotrophomonas maltophilia group</taxon>
    </lineage>
</organism>
<evidence type="ECO:0000259" key="1">
    <source>
        <dbReference type="Pfam" id="PF09204"/>
    </source>
</evidence>
<dbReference type="GO" id="GO:0015643">
    <property type="term" value="F:toxic substance binding"/>
    <property type="evidence" value="ECO:0007669"/>
    <property type="project" value="InterPro"/>
</dbReference>
<name>A0AAI9C8J8_STEMA</name>
<dbReference type="GO" id="GO:0030153">
    <property type="term" value="P:bacteriocin immunity"/>
    <property type="evidence" value="ECO:0007669"/>
    <property type="project" value="InterPro"/>
</dbReference>
<dbReference type="Pfam" id="PF09204">
    <property type="entry name" value="Colicin_immun"/>
    <property type="match status" value="1"/>
</dbReference>
<dbReference type="Gene3D" id="1.20.120.650">
    <property type="entry name" value="Colicin D"/>
    <property type="match status" value="1"/>
</dbReference>
<feature type="domain" description="Colicin D immunity protein" evidence="1">
    <location>
        <begin position="6"/>
        <end position="84"/>
    </location>
</feature>
<gene>
    <name evidence="2" type="ORF">QEK83_000662</name>
</gene>
<evidence type="ECO:0000313" key="2">
    <source>
        <dbReference type="EMBL" id="EKT4440062.1"/>
    </source>
</evidence>
<protein>
    <recommendedName>
        <fullName evidence="1">Colicin D immunity protein domain-containing protein</fullName>
    </recommendedName>
</protein>
<sequence length="92" mass="10429">MPKADEYLSLITSYIDGKIDTKSFSRMYLEKFKNERSELPEDAFEILDRLFGDVDSYTDDEELLASMPSFYLSAEQLKEQAAMAAAELANGV</sequence>
<dbReference type="InterPro" id="IPR015287">
    <property type="entry name" value="Colicin_D_immunity_dom"/>
</dbReference>
<dbReference type="RefSeq" id="WP_164158980.1">
    <property type="nucleotide sequence ID" value="NZ_CP040435.1"/>
</dbReference>
<dbReference type="AlphaFoldDB" id="A0AAI9C8J8"/>
<evidence type="ECO:0000313" key="3">
    <source>
        <dbReference type="Proteomes" id="UP001214521"/>
    </source>
</evidence>
<reference evidence="2" key="1">
    <citation type="submission" date="2022-07" db="EMBL/GenBank/DDBJ databases">
        <authorList>
            <consortium name="Clinical and Environmental Microbiology Branch: Whole genome sequencing antimicrobial resistance pathogens in the healthcare setting"/>
        </authorList>
    </citation>
    <scope>NUCLEOTIDE SEQUENCE</scope>
    <source>
        <strain evidence="2">Stenotrophomonas_maltophilia_2021CK-00905</strain>
    </source>
</reference>
<dbReference type="Proteomes" id="UP001214521">
    <property type="component" value="Unassembled WGS sequence"/>
</dbReference>
<dbReference type="InterPro" id="IPR036471">
    <property type="entry name" value="Colicin_D_sf"/>
</dbReference>
<dbReference type="EMBL" id="ABLOMU010000004">
    <property type="protein sequence ID" value="EKT4440062.1"/>
    <property type="molecule type" value="Genomic_DNA"/>
</dbReference>